<dbReference type="OrthoDB" id="9808833at2"/>
<feature type="domain" description="Helicase C-terminal" evidence="6">
    <location>
        <begin position="182"/>
        <end position="368"/>
    </location>
</feature>
<dbReference type="CDD" id="cd18791">
    <property type="entry name" value="SF2_C_RHA"/>
    <property type="match status" value="1"/>
</dbReference>
<evidence type="ECO:0000313" key="8">
    <source>
        <dbReference type="Proteomes" id="UP000092573"/>
    </source>
</evidence>
<evidence type="ECO:0000259" key="6">
    <source>
        <dbReference type="PROSITE" id="PS51194"/>
    </source>
</evidence>
<dbReference type="GO" id="GO:0005524">
    <property type="term" value="F:ATP binding"/>
    <property type="evidence" value="ECO:0007669"/>
    <property type="project" value="UniProtKB-KW"/>
</dbReference>
<dbReference type="PANTHER" id="PTHR43519">
    <property type="entry name" value="ATP-DEPENDENT RNA HELICASE HRPB"/>
    <property type="match status" value="1"/>
</dbReference>
<dbReference type="InterPro" id="IPR013689">
    <property type="entry name" value="RNA_helicase_ATP-dep_HrpB_C"/>
</dbReference>
<dbReference type="CDD" id="cd17990">
    <property type="entry name" value="DEXHc_HrpB"/>
    <property type="match status" value="1"/>
</dbReference>
<keyword evidence="1" id="KW-0547">Nucleotide-binding</keyword>
<evidence type="ECO:0000256" key="3">
    <source>
        <dbReference type="ARBA" id="ARBA00022806"/>
    </source>
</evidence>
<dbReference type="Pfam" id="PF04408">
    <property type="entry name" value="WHD_HA2"/>
    <property type="match status" value="1"/>
</dbReference>
<dbReference type="SMART" id="SM00490">
    <property type="entry name" value="HELICc"/>
    <property type="match status" value="1"/>
</dbReference>
<dbReference type="GO" id="GO:0016787">
    <property type="term" value="F:hydrolase activity"/>
    <property type="evidence" value="ECO:0007669"/>
    <property type="project" value="UniProtKB-KW"/>
</dbReference>
<reference evidence="7 8" key="1">
    <citation type="submission" date="2016-01" db="EMBL/GenBank/DDBJ databases">
        <title>Complete Genome Sequence of Paenibacillus yonginensis DCY84, a novel Plant Growth-Promoting Bacteria with Elicitation of Induced Systemic Resistance.</title>
        <authorList>
            <person name="Kim Y.J."/>
            <person name="Yang D.C."/>
            <person name="Sukweenadhi J."/>
        </authorList>
    </citation>
    <scope>NUCLEOTIDE SEQUENCE [LARGE SCALE GENOMIC DNA]</scope>
    <source>
        <strain evidence="7 8">DCY84</strain>
    </source>
</reference>
<dbReference type="AlphaFoldDB" id="A0A1B1MY93"/>
<dbReference type="SMART" id="SM00847">
    <property type="entry name" value="HA2"/>
    <property type="match status" value="1"/>
</dbReference>
<dbReference type="PIRSF" id="PIRSF005496">
    <property type="entry name" value="ATP_hel_hrpB"/>
    <property type="match status" value="1"/>
</dbReference>
<evidence type="ECO:0000256" key="1">
    <source>
        <dbReference type="ARBA" id="ARBA00022741"/>
    </source>
</evidence>
<dbReference type="NCBIfam" id="TIGR01970">
    <property type="entry name" value="DEAH_box_HrpB"/>
    <property type="match status" value="1"/>
</dbReference>
<dbReference type="GO" id="GO:0004386">
    <property type="term" value="F:helicase activity"/>
    <property type="evidence" value="ECO:0007669"/>
    <property type="project" value="UniProtKB-KW"/>
</dbReference>
<keyword evidence="2" id="KW-0378">Hydrolase</keyword>
<dbReference type="InterPro" id="IPR007502">
    <property type="entry name" value="Helicase-assoc_dom"/>
</dbReference>
<dbReference type="PROSITE" id="PS51194">
    <property type="entry name" value="HELICASE_CTER"/>
    <property type="match status" value="1"/>
</dbReference>
<dbReference type="FunFam" id="3.40.50.300:FF:002125">
    <property type="entry name" value="ATP-dependent helicase HrpB"/>
    <property type="match status" value="1"/>
</dbReference>
<protein>
    <submittedName>
        <fullName evidence="7">ATP-dependent helicase</fullName>
    </submittedName>
</protein>
<keyword evidence="3 7" id="KW-0347">Helicase</keyword>
<dbReference type="Gene3D" id="3.40.50.300">
    <property type="entry name" value="P-loop containing nucleotide triphosphate hydrolases"/>
    <property type="match status" value="2"/>
</dbReference>
<organism evidence="7 8">
    <name type="scientific">Paenibacillus yonginensis</name>
    <dbReference type="NCBI Taxonomy" id="1462996"/>
    <lineage>
        <taxon>Bacteria</taxon>
        <taxon>Bacillati</taxon>
        <taxon>Bacillota</taxon>
        <taxon>Bacilli</taxon>
        <taxon>Bacillales</taxon>
        <taxon>Paenibacillaceae</taxon>
        <taxon>Paenibacillus</taxon>
    </lineage>
</organism>
<dbReference type="SUPFAM" id="SSF52540">
    <property type="entry name" value="P-loop containing nucleoside triphosphate hydrolases"/>
    <property type="match status" value="1"/>
</dbReference>
<dbReference type="STRING" id="1462996.AWM70_05615"/>
<dbReference type="Gene3D" id="1.20.120.1080">
    <property type="match status" value="1"/>
</dbReference>
<dbReference type="Proteomes" id="UP000092573">
    <property type="component" value="Chromosome"/>
</dbReference>
<dbReference type="KEGG" id="pyg:AWM70_05615"/>
<dbReference type="SMART" id="SM00487">
    <property type="entry name" value="DEXDc"/>
    <property type="match status" value="1"/>
</dbReference>
<evidence type="ECO:0000256" key="4">
    <source>
        <dbReference type="ARBA" id="ARBA00022840"/>
    </source>
</evidence>
<gene>
    <name evidence="7" type="ORF">AWM70_05615</name>
</gene>
<proteinExistence type="predicted"/>
<dbReference type="RefSeq" id="WP_068694724.1">
    <property type="nucleotide sequence ID" value="NZ_CP014167.1"/>
</dbReference>
<dbReference type="InterPro" id="IPR049614">
    <property type="entry name" value="HrpB_DEXH"/>
</dbReference>
<keyword evidence="8" id="KW-1185">Reference proteome</keyword>
<feature type="domain" description="Helicase ATP-binding" evidence="5">
    <location>
        <begin position="13"/>
        <end position="177"/>
    </location>
</feature>
<dbReference type="InterPro" id="IPR001650">
    <property type="entry name" value="Helicase_C-like"/>
</dbReference>
<sequence>MRLPVDECLPELALVLEKGENAVLIAEPGAGKTTRTPLALLKESWLDGQGILMLEPRRLAARSAAAYMARELGEQVGETVGYRIRMESRTSPQTRITVVTEGILTLMLQNDPALIGTGLIIFDEFHERNLHSDLGLALARQSQQLLREDLRILVMSATLKEGPVSALLGGAPVIRSQGRVYPVETRYLTERNETPLEVLVQRTVLGALQEHTGNMLVFLPGIREIRRAEQKLAAVDLAGAQVVPLYGAMTQEQQQEAIKALPDGQRKIVLATSIAESSLTVEGITVVIDSGLRRTELFSPRTGMGRLTTVRAARDSADQRRGRAGRTAPGVCYRLWTEEDDRQLKEETPPEMLEADLAPLALALAVWGSPPSELDWLTPPPAGGYAGAVQLLQALGALDEDGRLTGAGREMAGLGLHPRLGRMLLETRRLGYGRLACLLAALLEDSRQLRLGGNDADVRRALAALLAAERGAAGPGAGLDAPGGTAAAAELQPLLRQSRRWAKQLGAGPGPLPQVPEAEAVCGLLLSFAFPDRIGQLRPGGRYLLSGGRGAALPAASPLAGSPYLVAAEVDDEGTEGRIVWAAPLEADHMETYWRPQMKEFKRVVWGEATESVRAWRTVMLGAVVYQKTPDPKPSREDVLQALLGTIAGGGIGLLPWNAKSRQLQARIQFLARYAPSGDWPDVSDESLQRQAAEWIGPYAAGFRRKADLQKLNLVQMLESLLTWEQKRQLDQEAPAWIQVPSGSRIAVVYEGPQAPYISVKLQEMFGQLDTPRLAFGRVPLTLHLLSPAARPVQVTSDLRSFWEHTYFEVKKDLKGRYPKHYWPDDPFAAEATRRVRPGGGK</sequence>
<dbReference type="InterPro" id="IPR010225">
    <property type="entry name" value="HrpB"/>
</dbReference>
<dbReference type="InterPro" id="IPR011545">
    <property type="entry name" value="DEAD/DEAH_box_helicase_dom"/>
</dbReference>
<evidence type="ECO:0000259" key="5">
    <source>
        <dbReference type="PROSITE" id="PS51192"/>
    </source>
</evidence>
<dbReference type="InterPro" id="IPR014001">
    <property type="entry name" value="Helicase_ATP-bd"/>
</dbReference>
<name>A0A1B1MY93_9BACL</name>
<dbReference type="PROSITE" id="PS51192">
    <property type="entry name" value="HELICASE_ATP_BIND_1"/>
    <property type="match status" value="1"/>
</dbReference>
<dbReference type="InterPro" id="IPR027417">
    <property type="entry name" value="P-loop_NTPase"/>
</dbReference>
<dbReference type="GO" id="GO:0003676">
    <property type="term" value="F:nucleic acid binding"/>
    <property type="evidence" value="ECO:0007669"/>
    <property type="project" value="InterPro"/>
</dbReference>
<evidence type="ECO:0000256" key="2">
    <source>
        <dbReference type="ARBA" id="ARBA00022801"/>
    </source>
</evidence>
<dbReference type="PANTHER" id="PTHR43519:SF1">
    <property type="entry name" value="ATP-DEPENDENT RNA HELICASE HRPB"/>
    <property type="match status" value="1"/>
</dbReference>
<keyword evidence="4" id="KW-0067">ATP-binding</keyword>
<dbReference type="InterPro" id="IPR048333">
    <property type="entry name" value="HA2_WH"/>
</dbReference>
<dbReference type="Pfam" id="PF00270">
    <property type="entry name" value="DEAD"/>
    <property type="match status" value="1"/>
</dbReference>
<dbReference type="Pfam" id="PF00271">
    <property type="entry name" value="Helicase_C"/>
    <property type="match status" value="1"/>
</dbReference>
<evidence type="ECO:0000313" key="7">
    <source>
        <dbReference type="EMBL" id="ANS74119.1"/>
    </source>
</evidence>
<dbReference type="EMBL" id="CP014167">
    <property type="protein sequence ID" value="ANS74119.1"/>
    <property type="molecule type" value="Genomic_DNA"/>
</dbReference>
<accession>A0A1B1MY93</accession>
<dbReference type="Pfam" id="PF08482">
    <property type="entry name" value="HrpB_C"/>
    <property type="match status" value="1"/>
</dbReference>